<evidence type="ECO:0000313" key="2">
    <source>
        <dbReference type="EMBL" id="SBW81415.1"/>
    </source>
</evidence>
<feature type="domain" description="Type IV / VI secretion system DotU" evidence="1">
    <location>
        <begin position="16"/>
        <end position="213"/>
    </location>
</feature>
<dbReference type="InterPro" id="IPR017732">
    <property type="entry name" value="T4/T6SS_DotU"/>
</dbReference>
<accession>A0A1D3JZG1</accession>
<sequence>MKPTPSNEQAAAAVDIDALLQDTYLLVVELRQGASVQPGRELGQLCIEQVEQARQHLERAGLSQRNIDHISHAQCALLDETVLTCADADARAAWASEPLQAKFFNRHQAGEFLYEAMRDVLSEPAPDRHVLTVFQRVLMLGFRGRYRDLSDPGREQLLAALNAQVAPFKVSQQVPTQVAGGELSAGFGWLRSPLIHLLTVALLLVATWWGLDHLLSDAIASLLPDQG</sequence>
<protein>
    <submittedName>
        <fullName evidence="2">Type IV secretion protein DotU</fullName>
    </submittedName>
</protein>
<dbReference type="InterPro" id="IPR038522">
    <property type="entry name" value="T4/T6SS_DotU_sf"/>
</dbReference>
<organism evidence="2 3">
    <name type="scientific">Pseudomonas veronii 1YdBTEX2</name>
    <dbReference type="NCBI Taxonomy" id="1295141"/>
    <lineage>
        <taxon>Bacteria</taxon>
        <taxon>Pseudomonadati</taxon>
        <taxon>Pseudomonadota</taxon>
        <taxon>Gammaproteobacteria</taxon>
        <taxon>Pseudomonadales</taxon>
        <taxon>Pseudomonadaceae</taxon>
        <taxon>Pseudomonas</taxon>
    </lineage>
</organism>
<dbReference type="Pfam" id="PF09850">
    <property type="entry name" value="DotU"/>
    <property type="match status" value="1"/>
</dbReference>
<dbReference type="Proteomes" id="UP000245431">
    <property type="component" value="Chromosome PVE_r1"/>
</dbReference>
<name>A0A1D3JZG1_PSEVE</name>
<dbReference type="PANTHER" id="PTHR38033:SF1">
    <property type="entry name" value="DOTU FAMILY TYPE IV_VI SECRETION SYSTEM PROTEIN"/>
    <property type="match status" value="1"/>
</dbReference>
<dbReference type="PANTHER" id="PTHR38033">
    <property type="entry name" value="MEMBRANE PROTEIN-RELATED"/>
    <property type="match status" value="1"/>
</dbReference>
<dbReference type="NCBIfam" id="NF038239">
    <property type="entry name" value="T6SS_TssL_short"/>
    <property type="match status" value="1"/>
</dbReference>
<dbReference type="Gene3D" id="1.25.40.590">
    <property type="entry name" value="Type IV / VI secretion system, DotU"/>
    <property type="match status" value="1"/>
</dbReference>
<dbReference type="AlphaFoldDB" id="A0A1D3JZG1"/>
<gene>
    <name evidence="2" type="ORF">PVE_R1G3533</name>
</gene>
<evidence type="ECO:0000259" key="1">
    <source>
        <dbReference type="Pfam" id="PF09850"/>
    </source>
</evidence>
<dbReference type="NCBIfam" id="TIGR03349">
    <property type="entry name" value="IV_VI_DotU"/>
    <property type="match status" value="1"/>
</dbReference>
<evidence type="ECO:0000313" key="3">
    <source>
        <dbReference type="Proteomes" id="UP000245431"/>
    </source>
</evidence>
<dbReference type="EMBL" id="LT599583">
    <property type="protein sequence ID" value="SBW81415.1"/>
    <property type="molecule type" value="Genomic_DNA"/>
</dbReference>
<proteinExistence type="predicted"/>
<reference evidence="3" key="1">
    <citation type="submission" date="2016-07" db="EMBL/GenBank/DDBJ databases">
        <authorList>
            <person name="Florea S."/>
            <person name="Webb J.S."/>
            <person name="Jaromczyk J."/>
            <person name="Schardl C.L."/>
        </authorList>
    </citation>
    <scope>NUCLEOTIDE SEQUENCE [LARGE SCALE GENOMIC DNA]</scope>
    <source>
        <strain evidence="3">1YdBTEX2</strain>
    </source>
</reference>